<proteinExistence type="predicted"/>
<evidence type="ECO:0000313" key="2">
    <source>
        <dbReference type="Proteomes" id="UP000266196"/>
    </source>
</evidence>
<dbReference type="EMBL" id="QUTE01014174">
    <property type="protein sequence ID" value="RHZ02941.1"/>
    <property type="molecule type" value="Genomic_DNA"/>
</dbReference>
<organism evidence="1 2">
    <name type="scientific">Aphanomyces astaci</name>
    <name type="common">Crayfish plague agent</name>
    <dbReference type="NCBI Taxonomy" id="112090"/>
    <lineage>
        <taxon>Eukaryota</taxon>
        <taxon>Sar</taxon>
        <taxon>Stramenopiles</taxon>
        <taxon>Oomycota</taxon>
        <taxon>Saprolegniomycetes</taxon>
        <taxon>Saprolegniales</taxon>
        <taxon>Verrucalvaceae</taxon>
        <taxon>Aphanomyces</taxon>
    </lineage>
</organism>
<dbReference type="VEuPathDB" id="FungiDB:H257_07562"/>
<accession>A0A397EXX6</accession>
<reference evidence="1 2" key="1">
    <citation type="submission" date="2018-08" db="EMBL/GenBank/DDBJ databases">
        <title>Aphanomyces genome sequencing and annotation.</title>
        <authorList>
            <person name="Minardi D."/>
            <person name="Oidtmann B."/>
            <person name="Van Der Giezen M."/>
            <person name="Studholme D.J."/>
        </authorList>
    </citation>
    <scope>NUCLEOTIDE SEQUENCE [LARGE SCALE GENOMIC DNA]</scope>
    <source>
        <strain evidence="1 2">197901</strain>
    </source>
</reference>
<sequence length="280" mass="32487">MSLDVGTTTQTLSDETLARRRYFREKQREYRRKLNADGAAMEAELVHLQSSLDSLQAKSLPSVREASDGPLSWRSIAMVFKSEAHRVLTDRESLITQTKGFRALIASMQRFVMMNIPVRVHLASLYESDPRTRNLGKEWLTQQLYHNMHDAFALLPAVRLDEEFFEFDFLSPDQHDDPFTVLERLQCILPGTLSSFRRFFETKVRDVLFEDPHEARDTDRQSSTFHLTFSVAALCGIDVTGIVDDVQKEAYVRRELIRLGNAHFLVWRQRFTALMQASYY</sequence>
<comment type="caution">
    <text evidence="1">The sequence shown here is derived from an EMBL/GenBank/DDBJ whole genome shotgun (WGS) entry which is preliminary data.</text>
</comment>
<protein>
    <submittedName>
        <fullName evidence="1">Uncharacterized protein</fullName>
    </submittedName>
</protein>
<dbReference type="Proteomes" id="UP000266196">
    <property type="component" value="Unassembled WGS sequence"/>
</dbReference>
<name>A0A397EXX6_APHAT</name>
<gene>
    <name evidence="1" type="ORF">DYB31_013632</name>
</gene>
<dbReference type="AlphaFoldDB" id="A0A397EXX6"/>
<evidence type="ECO:0000313" key="1">
    <source>
        <dbReference type="EMBL" id="RHZ02941.1"/>
    </source>
</evidence>